<dbReference type="HOGENOM" id="CLU_1698303_0_0_1"/>
<reference evidence="1" key="1">
    <citation type="submission" date="2015-04" db="UniProtKB">
        <authorList>
            <consortium name="EnsemblPlants"/>
        </authorList>
    </citation>
    <scope>IDENTIFICATION</scope>
</reference>
<accession>A0A0E0DBE9</accession>
<name>A0A0E0DBE9_9ORYZ</name>
<evidence type="ECO:0000313" key="2">
    <source>
        <dbReference type="Proteomes" id="UP000008021"/>
    </source>
</evidence>
<sequence length="155" mass="17286">MGMFVRSTGPDIEPLVVKPGRAKPNVEMLLLAPYASMRIAVGASLFPRPPQHAAQLALGLWLDTIKHVSFRIISFGTRHSSVMMVTFSLIFGFTFNTTRARYIVLGINAGDGEVIFEDDTDDDSDMYDDQDVGYTVPGYPRRGLWAMRHRVGHEP</sequence>
<organism evidence="1">
    <name type="scientific">Oryza meridionalis</name>
    <dbReference type="NCBI Taxonomy" id="40149"/>
    <lineage>
        <taxon>Eukaryota</taxon>
        <taxon>Viridiplantae</taxon>
        <taxon>Streptophyta</taxon>
        <taxon>Embryophyta</taxon>
        <taxon>Tracheophyta</taxon>
        <taxon>Spermatophyta</taxon>
        <taxon>Magnoliopsida</taxon>
        <taxon>Liliopsida</taxon>
        <taxon>Poales</taxon>
        <taxon>Poaceae</taxon>
        <taxon>BOP clade</taxon>
        <taxon>Oryzoideae</taxon>
        <taxon>Oryzeae</taxon>
        <taxon>Oryzinae</taxon>
        <taxon>Oryza</taxon>
    </lineage>
</organism>
<dbReference type="AlphaFoldDB" id="A0A0E0DBE9"/>
<dbReference type="Proteomes" id="UP000008021">
    <property type="component" value="Chromosome 4"/>
</dbReference>
<dbReference type="Gramene" id="OMERI04G04160.1">
    <property type="protein sequence ID" value="OMERI04G04160.1"/>
    <property type="gene ID" value="OMERI04G04160"/>
</dbReference>
<keyword evidence="2" id="KW-1185">Reference proteome</keyword>
<reference evidence="1" key="2">
    <citation type="submission" date="2018-05" db="EMBL/GenBank/DDBJ databases">
        <title>OmerRS3 (Oryza meridionalis Reference Sequence Version 3).</title>
        <authorList>
            <person name="Zhang J."/>
            <person name="Kudrna D."/>
            <person name="Lee S."/>
            <person name="Talag J."/>
            <person name="Welchert J."/>
            <person name="Wing R.A."/>
        </authorList>
    </citation>
    <scope>NUCLEOTIDE SEQUENCE [LARGE SCALE GENOMIC DNA]</scope>
    <source>
        <strain evidence="1">cv. OR44</strain>
    </source>
</reference>
<proteinExistence type="predicted"/>
<dbReference type="EnsemblPlants" id="OMERI04G04160.1">
    <property type="protein sequence ID" value="OMERI04G04160.1"/>
    <property type="gene ID" value="OMERI04G04160"/>
</dbReference>
<evidence type="ECO:0000313" key="1">
    <source>
        <dbReference type="EnsemblPlants" id="OMERI04G04160.1"/>
    </source>
</evidence>
<protein>
    <submittedName>
        <fullName evidence="1">Uncharacterized protein</fullName>
    </submittedName>
</protein>